<proteinExistence type="predicted"/>
<reference evidence="1" key="1">
    <citation type="submission" date="2022-12" db="EMBL/GenBank/DDBJ databases">
        <title>Reference genome sequencing for broad-spectrum identification of bacterial and archaeal isolates by mass spectrometry.</title>
        <authorList>
            <person name="Sekiguchi Y."/>
            <person name="Tourlousse D.M."/>
        </authorList>
    </citation>
    <scope>NUCLEOTIDE SEQUENCE</scope>
    <source>
        <strain evidence="1">301</strain>
    </source>
</reference>
<comment type="caution">
    <text evidence="1">The sequence shown here is derived from an EMBL/GenBank/DDBJ whole genome shotgun (WGS) entry which is preliminary data.</text>
</comment>
<organism evidence="1 2">
    <name type="scientific">Xanthobacter flavus</name>
    <dbReference type="NCBI Taxonomy" id="281"/>
    <lineage>
        <taxon>Bacteria</taxon>
        <taxon>Pseudomonadati</taxon>
        <taxon>Pseudomonadota</taxon>
        <taxon>Alphaproteobacteria</taxon>
        <taxon>Hyphomicrobiales</taxon>
        <taxon>Xanthobacteraceae</taxon>
        <taxon>Xanthobacter</taxon>
    </lineage>
</organism>
<sequence>MLPLAATAMLAGCATTTGSGATRVYCGAAAPIRWSLSDTDETIRQAKAANAVGRRLCGWR</sequence>
<evidence type="ECO:0000313" key="1">
    <source>
        <dbReference type="EMBL" id="GLI22767.1"/>
    </source>
</evidence>
<dbReference type="AlphaFoldDB" id="A0A9W6CMW6"/>
<gene>
    <name evidence="1" type="ORF">XFLAVUS301_24410</name>
</gene>
<protein>
    <submittedName>
        <fullName evidence="1">Uncharacterized protein</fullName>
    </submittedName>
</protein>
<evidence type="ECO:0000313" key="2">
    <source>
        <dbReference type="Proteomes" id="UP001144397"/>
    </source>
</evidence>
<accession>A0A9W6CMW6</accession>
<dbReference type="Proteomes" id="UP001144397">
    <property type="component" value="Unassembled WGS sequence"/>
</dbReference>
<dbReference type="EMBL" id="BSDO01000003">
    <property type="protein sequence ID" value="GLI22767.1"/>
    <property type="molecule type" value="Genomic_DNA"/>
</dbReference>
<name>A0A9W6CMW6_XANFL</name>